<dbReference type="Pfam" id="PF00989">
    <property type="entry name" value="PAS"/>
    <property type="match status" value="1"/>
</dbReference>
<dbReference type="PROSITE" id="PS50112">
    <property type="entry name" value="PAS"/>
    <property type="match status" value="3"/>
</dbReference>
<dbReference type="SMART" id="SM00091">
    <property type="entry name" value="PAS"/>
    <property type="match status" value="4"/>
</dbReference>
<evidence type="ECO:0000259" key="8">
    <source>
        <dbReference type="PROSITE" id="PS50112"/>
    </source>
</evidence>
<dbReference type="InterPro" id="IPR003661">
    <property type="entry name" value="HisK_dim/P_dom"/>
</dbReference>
<dbReference type="SUPFAM" id="SSF55874">
    <property type="entry name" value="ATPase domain of HSP90 chaperone/DNA topoisomerase II/histidine kinase"/>
    <property type="match status" value="1"/>
</dbReference>
<feature type="region of interest" description="Disordered" evidence="6">
    <location>
        <begin position="126"/>
        <end position="148"/>
    </location>
</feature>
<dbReference type="Gene3D" id="3.30.565.10">
    <property type="entry name" value="Histidine kinase-like ATPase, C-terminal domain"/>
    <property type="match status" value="1"/>
</dbReference>
<keyword evidence="5" id="KW-0418">Kinase</keyword>
<organism evidence="10 11">
    <name type="scientific">Deinococcus hopiensis KR-140</name>
    <dbReference type="NCBI Taxonomy" id="695939"/>
    <lineage>
        <taxon>Bacteria</taxon>
        <taxon>Thermotogati</taxon>
        <taxon>Deinococcota</taxon>
        <taxon>Deinococci</taxon>
        <taxon>Deinococcales</taxon>
        <taxon>Deinococcaceae</taxon>
        <taxon>Deinococcus</taxon>
    </lineage>
</organism>
<dbReference type="Pfam" id="PF13185">
    <property type="entry name" value="GAF_2"/>
    <property type="match status" value="1"/>
</dbReference>
<dbReference type="SUPFAM" id="SSF55781">
    <property type="entry name" value="GAF domain-like"/>
    <property type="match status" value="2"/>
</dbReference>
<dbReference type="PROSITE" id="PS50109">
    <property type="entry name" value="HIS_KIN"/>
    <property type="match status" value="1"/>
</dbReference>
<dbReference type="InterPro" id="IPR000014">
    <property type="entry name" value="PAS"/>
</dbReference>
<evidence type="ECO:0000256" key="6">
    <source>
        <dbReference type="SAM" id="MobiDB-lite"/>
    </source>
</evidence>
<evidence type="ECO:0000256" key="3">
    <source>
        <dbReference type="ARBA" id="ARBA00022553"/>
    </source>
</evidence>
<dbReference type="GO" id="GO:0006355">
    <property type="term" value="P:regulation of DNA-templated transcription"/>
    <property type="evidence" value="ECO:0007669"/>
    <property type="project" value="InterPro"/>
</dbReference>
<feature type="domain" description="PAC" evidence="9">
    <location>
        <begin position="571"/>
        <end position="623"/>
    </location>
</feature>
<dbReference type="Proteomes" id="UP000192582">
    <property type="component" value="Unassembled WGS sequence"/>
</dbReference>
<keyword evidence="4" id="KW-0808">Transferase</keyword>
<gene>
    <name evidence="10" type="ORF">SAMN00790413_05551</name>
</gene>
<dbReference type="InterPro" id="IPR013656">
    <property type="entry name" value="PAS_4"/>
</dbReference>
<dbReference type="InterPro" id="IPR035965">
    <property type="entry name" value="PAS-like_dom_sf"/>
</dbReference>
<dbReference type="FunFam" id="3.30.450.20:FF:000099">
    <property type="entry name" value="Sensory box sensor histidine kinase"/>
    <property type="match status" value="1"/>
</dbReference>
<dbReference type="PROSITE" id="PS50113">
    <property type="entry name" value="PAC"/>
    <property type="match status" value="2"/>
</dbReference>
<dbReference type="InterPro" id="IPR003594">
    <property type="entry name" value="HATPase_dom"/>
</dbReference>
<dbReference type="SMART" id="SM00387">
    <property type="entry name" value="HATPase_c"/>
    <property type="match status" value="1"/>
</dbReference>
<dbReference type="PANTHER" id="PTHR43304:SF1">
    <property type="entry name" value="PAC DOMAIN-CONTAINING PROTEIN"/>
    <property type="match status" value="1"/>
</dbReference>
<dbReference type="CDD" id="cd00130">
    <property type="entry name" value="PAS"/>
    <property type="match status" value="3"/>
</dbReference>
<evidence type="ECO:0000256" key="1">
    <source>
        <dbReference type="ARBA" id="ARBA00000085"/>
    </source>
</evidence>
<dbReference type="InterPro" id="IPR052162">
    <property type="entry name" value="Sensor_kinase/Photoreceptor"/>
</dbReference>
<dbReference type="OrthoDB" id="9815750at2"/>
<evidence type="ECO:0000313" key="10">
    <source>
        <dbReference type="EMBL" id="SMB80509.1"/>
    </source>
</evidence>
<dbReference type="STRING" id="695939.SAMN00790413_05551"/>
<dbReference type="EMBL" id="FWWU01000004">
    <property type="protein sequence ID" value="SMB80509.1"/>
    <property type="molecule type" value="Genomic_DNA"/>
</dbReference>
<evidence type="ECO:0000313" key="11">
    <source>
        <dbReference type="Proteomes" id="UP000192582"/>
    </source>
</evidence>
<feature type="domain" description="PAS" evidence="8">
    <location>
        <begin position="747"/>
        <end position="810"/>
    </location>
</feature>
<dbReference type="InterPro" id="IPR029016">
    <property type="entry name" value="GAF-like_dom_sf"/>
</dbReference>
<dbReference type="FunFam" id="3.30.565.10:FF:000006">
    <property type="entry name" value="Sensor histidine kinase WalK"/>
    <property type="match status" value="1"/>
</dbReference>
<protein>
    <recommendedName>
        <fullName evidence="2">histidine kinase</fullName>
        <ecNumber evidence="2">2.7.13.3</ecNumber>
    </recommendedName>
</protein>
<dbReference type="SUPFAM" id="SSF47384">
    <property type="entry name" value="Homodimeric domain of signal transducing histidine kinase"/>
    <property type="match status" value="1"/>
</dbReference>
<dbReference type="PRINTS" id="PR00344">
    <property type="entry name" value="BCTRLSENSOR"/>
</dbReference>
<keyword evidence="3" id="KW-0597">Phosphoprotein</keyword>
<name>A0A1W1UHJ2_9DEIO</name>
<dbReference type="Pfam" id="PF08448">
    <property type="entry name" value="PAS_4"/>
    <property type="match status" value="2"/>
</dbReference>
<evidence type="ECO:0000256" key="2">
    <source>
        <dbReference type="ARBA" id="ARBA00012438"/>
    </source>
</evidence>
<evidence type="ECO:0000259" key="7">
    <source>
        <dbReference type="PROSITE" id="PS50109"/>
    </source>
</evidence>
<evidence type="ECO:0000259" key="9">
    <source>
        <dbReference type="PROSITE" id="PS50113"/>
    </source>
</evidence>
<comment type="catalytic activity">
    <reaction evidence="1">
        <text>ATP + protein L-histidine = ADP + protein N-phospho-L-histidine.</text>
        <dbReference type="EC" id="2.7.13.3"/>
    </reaction>
</comment>
<dbReference type="SMART" id="SM00065">
    <property type="entry name" value="GAF"/>
    <property type="match status" value="2"/>
</dbReference>
<dbReference type="InterPro" id="IPR013767">
    <property type="entry name" value="PAS_fold"/>
</dbReference>
<dbReference type="PANTHER" id="PTHR43304">
    <property type="entry name" value="PHYTOCHROME-LIKE PROTEIN CPH1"/>
    <property type="match status" value="1"/>
</dbReference>
<dbReference type="InterPro" id="IPR001610">
    <property type="entry name" value="PAC"/>
</dbReference>
<dbReference type="Gene3D" id="1.10.287.130">
    <property type="match status" value="1"/>
</dbReference>
<dbReference type="Pfam" id="PF01590">
    <property type="entry name" value="GAF"/>
    <property type="match status" value="1"/>
</dbReference>
<dbReference type="RefSeq" id="WP_084045750.1">
    <property type="nucleotide sequence ID" value="NZ_FWWU01000004.1"/>
</dbReference>
<dbReference type="InterPro" id="IPR003018">
    <property type="entry name" value="GAF"/>
</dbReference>
<dbReference type="InterPro" id="IPR004358">
    <property type="entry name" value="Sig_transdc_His_kin-like_C"/>
</dbReference>
<dbReference type="InterPro" id="IPR036097">
    <property type="entry name" value="HisK_dim/P_sf"/>
</dbReference>
<dbReference type="Pfam" id="PF02518">
    <property type="entry name" value="HATPase_c"/>
    <property type="match status" value="1"/>
</dbReference>
<reference evidence="10 11" key="1">
    <citation type="submission" date="2017-04" db="EMBL/GenBank/DDBJ databases">
        <authorList>
            <person name="Afonso C.L."/>
            <person name="Miller P.J."/>
            <person name="Scott M.A."/>
            <person name="Spackman E."/>
            <person name="Goraichik I."/>
            <person name="Dimitrov K.M."/>
            <person name="Suarez D.L."/>
            <person name="Swayne D.E."/>
        </authorList>
    </citation>
    <scope>NUCLEOTIDE SEQUENCE [LARGE SCALE GENOMIC DNA]</scope>
    <source>
        <strain evidence="10 11">KR-140</strain>
    </source>
</reference>
<proteinExistence type="predicted"/>
<dbReference type="Pfam" id="PF00512">
    <property type="entry name" value="HisKA"/>
    <property type="match status" value="1"/>
</dbReference>
<accession>A0A1W1UHJ2</accession>
<feature type="domain" description="PAS" evidence="8">
    <location>
        <begin position="624"/>
        <end position="694"/>
    </location>
</feature>
<evidence type="ECO:0000256" key="5">
    <source>
        <dbReference type="ARBA" id="ARBA00022777"/>
    </source>
</evidence>
<feature type="domain" description="PAS" evidence="8">
    <location>
        <begin position="498"/>
        <end position="568"/>
    </location>
</feature>
<dbReference type="AlphaFoldDB" id="A0A1W1UHJ2"/>
<feature type="domain" description="PAC" evidence="9">
    <location>
        <begin position="698"/>
        <end position="750"/>
    </location>
</feature>
<dbReference type="SMART" id="SM00388">
    <property type="entry name" value="HisKA"/>
    <property type="match status" value="1"/>
</dbReference>
<dbReference type="NCBIfam" id="TIGR00229">
    <property type="entry name" value="sensory_box"/>
    <property type="match status" value="3"/>
</dbReference>
<sequence length="1131" mass="123779">MTLPSGSSHLPDAAPGFLETLFLHSHEGAALCDGELCLLRVNAAFAARMERAGADLTGRQLTEVFPGQPQVLLGACRQVLESGEALEDLLLSLGERAWRVSAYRVGGTGEAGPGGPALALLLREGQMSGSQTPPEPQSGGDGGPEEDAVGEAQARALQELTSALSGAVTSEDVQRLVLEQAVRLTGAYGGTLIQALNPQTMYMVGSFGYASPIGTTWTRFPSDDGFQVVRAMREGRAIFSSLQDVARDFPQMLPLLQSPTRAIAALPMQAGETRFGLALSFTDEHGLQLRQQAFICTVVDQCAQALYRAQLYDAERQARQRSAFLAKVGNLLAQSLDVGETLRSVTRLAVEQVADWCAVYRPAPGDGLLEPAALAHRDPALVDLLREYLSRFPSNPDEPGTTAWVFGTGEAVFVPVLSEAVLQSLSEERVQYVRRLQVHSLVSVPMRVRGINIGVLSLATSTPERTLTPADFELAQDLAQQAAFALDNAQLYGDAQQALARYRTLIDASRQIVWTSNAAGEHVEEQPGWEALTGQTHEEYLGEGWAARIHPDDLPAVHNAWARAVTTGSVYEMQQRVRVRDGSYRHFHVRAVPILDSDGTVREWTGVDTDITEQLEAERQLREREARYRALVEHAALGIVRIGLGGQLLEANPAAEAMLGYRQDELLNLTAADLTPPERVAGVTATLGELLRGRRDILSMEEQVVRQDGRRLWVNVTASLVRGDAGQPLYSVALLEDVTERRQHERERTRLARVVEESTDFIAFADLDDNLVYLNAAGRKLVGLGGEVPHGLTMARLIPPEDEARLRREVWPQVRLAGHWEGETRFRHLVSGEDIDVHRSVFALTDPTTHERFGYATVSRDIRERKRIEAERGAWQATLEGEVARRTAELQEVNAELDAFSYSVSHDLRAPIRHVAGFAAMLRRNLERDPAKADRFLTMIEEAAIRMNGMVDALLELARHGRQPLRVTPVDLGELVRSVRLDLDPETGEREVLWNVGPLPTVQGDAPLLRQVLYNLLSNALKYSGREAQARVTVSAQRAVTPEGQGEWAIHVRDNGVGFDPALADKLFGVFQRLHTPEDFQGTGVGLANVQRIVTRHGGRVWAESQPGEGATFSFSLPDGGGAAGDAAPDL</sequence>
<keyword evidence="11" id="KW-1185">Reference proteome</keyword>
<dbReference type="Gene3D" id="3.30.450.40">
    <property type="match status" value="2"/>
</dbReference>
<feature type="domain" description="Histidine kinase" evidence="7">
    <location>
        <begin position="903"/>
        <end position="1121"/>
    </location>
</feature>
<dbReference type="EC" id="2.7.13.3" evidence="2"/>
<dbReference type="InterPro" id="IPR005467">
    <property type="entry name" value="His_kinase_dom"/>
</dbReference>
<dbReference type="SUPFAM" id="SSF55785">
    <property type="entry name" value="PYP-like sensor domain (PAS domain)"/>
    <property type="match status" value="4"/>
</dbReference>
<dbReference type="InterPro" id="IPR000700">
    <property type="entry name" value="PAS-assoc_C"/>
</dbReference>
<dbReference type="CDD" id="cd00082">
    <property type="entry name" value="HisKA"/>
    <property type="match status" value="1"/>
</dbReference>
<dbReference type="Gene3D" id="3.30.450.20">
    <property type="entry name" value="PAS domain"/>
    <property type="match status" value="4"/>
</dbReference>
<dbReference type="InterPro" id="IPR013655">
    <property type="entry name" value="PAS_fold_3"/>
</dbReference>
<evidence type="ECO:0000256" key="4">
    <source>
        <dbReference type="ARBA" id="ARBA00022679"/>
    </source>
</evidence>
<dbReference type="InterPro" id="IPR036890">
    <property type="entry name" value="HATPase_C_sf"/>
</dbReference>
<dbReference type="GO" id="GO:0000155">
    <property type="term" value="F:phosphorelay sensor kinase activity"/>
    <property type="evidence" value="ECO:0007669"/>
    <property type="project" value="InterPro"/>
</dbReference>
<dbReference type="SMART" id="SM00086">
    <property type="entry name" value="PAC"/>
    <property type="match status" value="2"/>
</dbReference>
<dbReference type="Pfam" id="PF08447">
    <property type="entry name" value="PAS_3"/>
    <property type="match status" value="1"/>
</dbReference>